<proteinExistence type="predicted"/>
<evidence type="ECO:0000313" key="2">
    <source>
        <dbReference type="Proteomes" id="UP000587527"/>
    </source>
</evidence>
<dbReference type="EMBL" id="JACHMN010000003">
    <property type="protein sequence ID" value="MBB5873696.1"/>
    <property type="molecule type" value="Genomic_DNA"/>
</dbReference>
<dbReference type="RefSeq" id="WP_184845213.1">
    <property type="nucleotide sequence ID" value="NZ_JACHMN010000003.1"/>
</dbReference>
<organism evidence="1 2">
    <name type="scientific">Allocatelliglobosispora scoriae</name>
    <dbReference type="NCBI Taxonomy" id="643052"/>
    <lineage>
        <taxon>Bacteria</taxon>
        <taxon>Bacillati</taxon>
        <taxon>Actinomycetota</taxon>
        <taxon>Actinomycetes</taxon>
        <taxon>Micromonosporales</taxon>
        <taxon>Micromonosporaceae</taxon>
        <taxon>Allocatelliglobosispora</taxon>
    </lineage>
</organism>
<accession>A0A841C1F3</accession>
<keyword evidence="2" id="KW-1185">Reference proteome</keyword>
<sequence>MTHPSTAELLVLHAVRVKGFTDTAAVARRFDLDPAMTHEELLDAQARGWVTRSAFADLEGWSLTEAGRRRNETQLREELDTAGARADISAAHEEFLPLNTRAVRLFTAWQLAPGTAPLGGGTDRAELHRRLAAIARELEHLERRLTARLLRFTGYHDRFARALARAAADPIWITNVEVDSGHGVWFELHEDLTATLGIPR</sequence>
<gene>
    <name evidence="1" type="ORF">F4553_007130</name>
</gene>
<dbReference type="Proteomes" id="UP000587527">
    <property type="component" value="Unassembled WGS sequence"/>
</dbReference>
<dbReference type="AlphaFoldDB" id="A0A841C1F3"/>
<protein>
    <submittedName>
        <fullName evidence="1">Uncharacterized protein</fullName>
    </submittedName>
</protein>
<evidence type="ECO:0000313" key="1">
    <source>
        <dbReference type="EMBL" id="MBB5873696.1"/>
    </source>
</evidence>
<comment type="caution">
    <text evidence="1">The sequence shown here is derived from an EMBL/GenBank/DDBJ whole genome shotgun (WGS) entry which is preliminary data.</text>
</comment>
<reference evidence="1 2" key="1">
    <citation type="submission" date="2020-08" db="EMBL/GenBank/DDBJ databases">
        <title>Sequencing the genomes of 1000 actinobacteria strains.</title>
        <authorList>
            <person name="Klenk H.-P."/>
        </authorList>
    </citation>
    <scope>NUCLEOTIDE SEQUENCE [LARGE SCALE GENOMIC DNA]</scope>
    <source>
        <strain evidence="1 2">DSM 45362</strain>
    </source>
</reference>
<name>A0A841C1F3_9ACTN</name>